<dbReference type="GeneID" id="111121752"/>
<dbReference type="AlphaFoldDB" id="A0A8B8CSR9"/>
<reference evidence="3" key="1">
    <citation type="submission" date="2025-08" db="UniProtKB">
        <authorList>
            <consortium name="RefSeq"/>
        </authorList>
    </citation>
    <scope>IDENTIFICATION</scope>
    <source>
        <tissue evidence="3">Whole sample</tissue>
    </source>
</reference>
<dbReference type="RefSeq" id="XP_022318887.1">
    <property type="nucleotide sequence ID" value="XM_022463179.1"/>
</dbReference>
<evidence type="ECO:0000313" key="2">
    <source>
        <dbReference type="Proteomes" id="UP000694844"/>
    </source>
</evidence>
<dbReference type="Proteomes" id="UP000694844">
    <property type="component" value="Chromosome 2"/>
</dbReference>
<proteinExistence type="predicted"/>
<feature type="compositionally biased region" description="Polar residues" evidence="1">
    <location>
        <begin position="279"/>
        <end position="296"/>
    </location>
</feature>
<organism evidence="2 3">
    <name type="scientific">Crassostrea virginica</name>
    <name type="common">Eastern oyster</name>
    <dbReference type="NCBI Taxonomy" id="6565"/>
    <lineage>
        <taxon>Eukaryota</taxon>
        <taxon>Metazoa</taxon>
        <taxon>Spiralia</taxon>
        <taxon>Lophotrochozoa</taxon>
        <taxon>Mollusca</taxon>
        <taxon>Bivalvia</taxon>
        <taxon>Autobranchia</taxon>
        <taxon>Pteriomorphia</taxon>
        <taxon>Ostreida</taxon>
        <taxon>Ostreoidea</taxon>
        <taxon>Ostreidae</taxon>
        <taxon>Crassostrea</taxon>
    </lineage>
</organism>
<accession>A0A8B8CSR9</accession>
<dbReference type="OrthoDB" id="9983348at2759"/>
<gene>
    <name evidence="3" type="primary">LOC111121752</name>
</gene>
<keyword evidence="2" id="KW-1185">Reference proteome</keyword>
<feature type="compositionally biased region" description="Basic residues" evidence="1">
    <location>
        <begin position="268"/>
        <end position="277"/>
    </location>
</feature>
<dbReference type="KEGG" id="cvn:111121752"/>
<protein>
    <submittedName>
        <fullName evidence="3">Uncharacterized protein LOC111121752</fullName>
    </submittedName>
</protein>
<evidence type="ECO:0000313" key="3">
    <source>
        <dbReference type="RefSeq" id="XP_022318887.1"/>
    </source>
</evidence>
<feature type="region of interest" description="Disordered" evidence="1">
    <location>
        <begin position="263"/>
        <end position="296"/>
    </location>
</feature>
<sequence length="296" mass="34416">MNEYELEVRNYFRTLEACTTEQALILGDIREAFLTFIEEIQLAMRVTAGALDTIEVQKLLHEDFLNLYRYLQPASQWKEAETFLKRLQESKKDQIDNFHKTVSMLRSSNPQVGETLILNGKMEEKEKRDMTAFLFFINSIMHGIMARDQNDYILKEHLQRIKEHCGIFSFKDEVLEVDTISKRNLGKMIIRYVGHEGVKGKHSLRRLLQACIDYLQNEAEGFWKNASITIYDDDDMYKIVSGTKKHQFICRMKNGEPIIIEKSASEYKKHKSTHKAPRAQTQGHPSKSQGNNCSIS</sequence>
<evidence type="ECO:0000256" key="1">
    <source>
        <dbReference type="SAM" id="MobiDB-lite"/>
    </source>
</evidence>
<name>A0A8B8CSR9_CRAVI</name>